<comment type="caution">
    <text evidence="4">The sequence shown here is derived from an EMBL/GenBank/DDBJ whole genome shotgun (WGS) entry which is preliminary data.</text>
</comment>
<reference evidence="4 5" key="1">
    <citation type="submission" date="2017-07" db="EMBL/GenBank/DDBJ databases">
        <title>blaIMP-27 on transferable plasmids in Proteus mirabilis and Providencia rettgeri.</title>
        <authorList>
            <person name="Potter R."/>
        </authorList>
    </citation>
    <scope>NUCLEOTIDE SEQUENCE [LARGE SCALE GENOMIC DNA]</scope>
    <source>
        <strain evidence="4 5">PR1</strain>
    </source>
</reference>
<evidence type="ECO:0000313" key="5">
    <source>
        <dbReference type="Proteomes" id="UP000216001"/>
    </source>
</evidence>
<evidence type="ECO:0000259" key="2">
    <source>
        <dbReference type="Pfam" id="PF01337"/>
    </source>
</evidence>
<feature type="domain" description="Barstar (barnase inhibitor)" evidence="2">
    <location>
        <begin position="4"/>
        <end position="83"/>
    </location>
</feature>
<evidence type="ECO:0000256" key="1">
    <source>
        <dbReference type="ARBA" id="ARBA00006845"/>
    </source>
</evidence>
<dbReference type="Proteomes" id="UP001159001">
    <property type="component" value="Unassembled WGS sequence"/>
</dbReference>
<dbReference type="STRING" id="587.RB151_037650"/>
<dbReference type="InterPro" id="IPR000468">
    <property type="entry name" value="Barstar"/>
</dbReference>
<name>A0A264VU23_PRORE</name>
<organism evidence="4 5">
    <name type="scientific">Providencia rettgeri</name>
    <dbReference type="NCBI Taxonomy" id="587"/>
    <lineage>
        <taxon>Bacteria</taxon>
        <taxon>Pseudomonadati</taxon>
        <taxon>Pseudomonadota</taxon>
        <taxon>Gammaproteobacteria</taxon>
        <taxon>Enterobacterales</taxon>
        <taxon>Morganellaceae</taxon>
        <taxon>Providencia</taxon>
    </lineage>
</organism>
<dbReference type="Proteomes" id="UP000216001">
    <property type="component" value="Unassembled WGS sequence"/>
</dbReference>
<gene>
    <name evidence="4" type="ORF">CHI95_09635</name>
    <name evidence="3" type="ORF">OGX73_16370</name>
</gene>
<dbReference type="AlphaFoldDB" id="A0A264VU23"/>
<evidence type="ECO:0000313" key="4">
    <source>
        <dbReference type="EMBL" id="OZS74834.1"/>
    </source>
</evidence>
<sequence length="95" mass="11077">MSKQVSFDFRQINSLNDFYDQFAQQFSLPDWFGHNLDALWDMVSAGIELPVTITFSHMSAEQRIKFADVIDVMNDAQDMWEEEFIFALDITKSSN</sequence>
<dbReference type="EMBL" id="JAOWIN010000013">
    <property type="protein sequence ID" value="MDI9094199.1"/>
    <property type="molecule type" value="Genomic_DNA"/>
</dbReference>
<reference evidence="3" key="2">
    <citation type="submission" date="2022-10" db="EMBL/GenBank/DDBJ databases">
        <title>Bacterial isolates recovered from the One Health project in Brazil.</title>
        <authorList>
            <person name="Valiatti T.B."/>
            <person name="Santos F."/>
            <person name="Cayo R."/>
            <person name="Gales A.C."/>
        </authorList>
    </citation>
    <scope>NUCLEOTIDE SEQUENCE</scope>
    <source>
        <strain evidence="3">PVR188</strain>
    </source>
</reference>
<accession>A0A264VU23</accession>
<dbReference type="RefSeq" id="WP_004258345.1">
    <property type="nucleotide sequence ID" value="NZ_AP022373.1"/>
</dbReference>
<protein>
    <submittedName>
        <fullName evidence="3">Barstar family protein</fullName>
    </submittedName>
    <submittedName>
        <fullName evidence="4">Ribonuclease inhibitor</fullName>
    </submittedName>
</protein>
<evidence type="ECO:0000313" key="3">
    <source>
        <dbReference type="EMBL" id="MDI9094199.1"/>
    </source>
</evidence>
<dbReference type="SUPFAM" id="SSF52038">
    <property type="entry name" value="Barstar-related"/>
    <property type="match status" value="1"/>
</dbReference>
<dbReference type="Gene3D" id="3.30.370.10">
    <property type="entry name" value="Barstar-like"/>
    <property type="match status" value="1"/>
</dbReference>
<dbReference type="EMBL" id="NOWC01000009">
    <property type="protein sequence ID" value="OZS74834.1"/>
    <property type="molecule type" value="Genomic_DNA"/>
</dbReference>
<dbReference type="InterPro" id="IPR035905">
    <property type="entry name" value="Barstar-like_sf"/>
</dbReference>
<comment type="similarity">
    <text evidence="1">Belongs to the barstar family.</text>
</comment>
<proteinExistence type="inferred from homology"/>
<dbReference type="Pfam" id="PF01337">
    <property type="entry name" value="Barstar"/>
    <property type="match status" value="1"/>
</dbReference>